<organism evidence="4 5">
    <name type="scientific">Cupriavidus pauculus</name>
    <dbReference type="NCBI Taxonomy" id="82633"/>
    <lineage>
        <taxon>Bacteria</taxon>
        <taxon>Pseudomonadati</taxon>
        <taxon>Pseudomonadota</taxon>
        <taxon>Betaproteobacteria</taxon>
        <taxon>Burkholderiales</taxon>
        <taxon>Burkholderiaceae</taxon>
        <taxon>Cupriavidus</taxon>
    </lineage>
</organism>
<evidence type="ECO:0000259" key="2">
    <source>
        <dbReference type="Pfam" id="PF13681"/>
    </source>
</evidence>
<keyword evidence="1" id="KW-1133">Transmembrane helix</keyword>
<proteinExistence type="predicted"/>
<feature type="domain" description="Type 4 fimbrial biogenesis protein PilX N-terminal" evidence="3">
    <location>
        <begin position="5"/>
        <end position="55"/>
    </location>
</feature>
<accession>A0A5P2H8F6</accession>
<evidence type="ECO:0000313" key="4">
    <source>
        <dbReference type="EMBL" id="QET03793.1"/>
    </source>
</evidence>
<reference evidence="4 5" key="1">
    <citation type="submission" date="2019-09" db="EMBL/GenBank/DDBJ databases">
        <title>FDA dAtabase for Regulatory Grade micrObial Sequences (FDA-ARGOS): Supporting development and validation of Infectious Disease Dx tests.</title>
        <authorList>
            <person name="Sciortino C."/>
            <person name="Tallon L."/>
            <person name="Sadzewicz L."/>
            <person name="Vavikolanu K."/>
            <person name="Mehta A."/>
            <person name="Aluvathingal J."/>
            <person name="Nadendla S."/>
            <person name="Nandy P."/>
            <person name="Geyer C."/>
            <person name="Yan Y."/>
            <person name="Sichtig H."/>
        </authorList>
    </citation>
    <scope>NUCLEOTIDE SEQUENCE [LARGE SCALE GENOMIC DNA]</scope>
    <source>
        <strain evidence="4 5">FDAARGOS_664</strain>
    </source>
</reference>
<keyword evidence="1" id="KW-0812">Transmembrane</keyword>
<name>A0A5P2H8F6_9BURK</name>
<dbReference type="OrthoDB" id="5405962at2"/>
<evidence type="ECO:0000259" key="3">
    <source>
        <dbReference type="Pfam" id="PF14341"/>
    </source>
</evidence>
<keyword evidence="1" id="KW-0472">Membrane</keyword>
<protein>
    <submittedName>
        <fullName evidence="4">Pilus assembly protein PilX</fullName>
    </submittedName>
</protein>
<dbReference type="EMBL" id="CP044065">
    <property type="protein sequence ID" value="QET03793.1"/>
    <property type="molecule type" value="Genomic_DNA"/>
</dbReference>
<dbReference type="AlphaFoldDB" id="A0A5P2H8F6"/>
<dbReference type="Pfam" id="PF14341">
    <property type="entry name" value="PilX_N"/>
    <property type="match status" value="1"/>
</dbReference>
<feature type="domain" description="PilX/PilW C-terminal" evidence="2">
    <location>
        <begin position="113"/>
        <end position="192"/>
    </location>
</feature>
<dbReference type="InterPro" id="IPR025746">
    <property type="entry name" value="PilX_N_dom"/>
</dbReference>
<evidence type="ECO:0000313" key="5">
    <source>
        <dbReference type="Proteomes" id="UP000322822"/>
    </source>
</evidence>
<dbReference type="InterPro" id="IPR025205">
    <property type="entry name" value="PilX/PilW_C"/>
</dbReference>
<gene>
    <name evidence="4" type="ORF">FOB72_11075</name>
</gene>
<dbReference type="Proteomes" id="UP000322822">
    <property type="component" value="Chromosome 1"/>
</dbReference>
<sequence>MRGDSGMALVTTLTMLVVVLLLAITGARVALDGKRNARHMRDMDIAFQAAEAALRDAELDIEASPDARSRSSLFSTRSSEGFIEGCNTGAAGAQPYLGLCLPNAADGDIWNVVDWDATTTPRTVAFGTFTGRRFQTGTGAMPSRPPRYLIELVVDQSIGAQADGLRYLYRITALGFGPHPDTRAMVQSVYRKSNR</sequence>
<feature type="transmembrane region" description="Helical" evidence="1">
    <location>
        <begin position="6"/>
        <end position="31"/>
    </location>
</feature>
<evidence type="ECO:0000256" key="1">
    <source>
        <dbReference type="SAM" id="Phobius"/>
    </source>
</evidence>
<dbReference type="Pfam" id="PF13681">
    <property type="entry name" value="PilX"/>
    <property type="match status" value="1"/>
</dbReference>